<gene>
    <name evidence="2" type="ORF">BZL29_3024</name>
    <name evidence="1" type="ORF">BZL30_7579</name>
</gene>
<dbReference type="EMBL" id="MVBN01000003">
    <property type="protein sequence ID" value="OOK77637.1"/>
    <property type="molecule type" value="Genomic_DNA"/>
</dbReference>
<evidence type="ECO:0000313" key="4">
    <source>
        <dbReference type="Proteomes" id="UP000189229"/>
    </source>
</evidence>
<dbReference type="Proteomes" id="UP000189229">
    <property type="component" value="Unassembled WGS sequence"/>
</dbReference>
<evidence type="ECO:0000313" key="3">
    <source>
        <dbReference type="Proteomes" id="UP000188532"/>
    </source>
</evidence>
<dbReference type="EMBL" id="MVBM01000008">
    <property type="protein sequence ID" value="OOK67469.1"/>
    <property type="molecule type" value="Genomic_DNA"/>
</dbReference>
<dbReference type="Proteomes" id="UP000188532">
    <property type="component" value="Unassembled WGS sequence"/>
</dbReference>
<sequence length="212" mass="22389">MNSVDYLGQLALPGVPDTVDTAKVVEQMVRRASSMGFESWWRRAESVGFCAHPIQLVGADEYRRDRVVWTRCNNRRAHICPSCSDLYARDTWQLVHAGAAGGHHGMPITVADRPQVFLTLTAPATGPFMRPHAVATASAACVGIITASVAIAAALMENRCGAAPSMIMAKAVSVSRSVASATTTSGMCCSPGTYLNCGAASPSPCDAPYTKN</sequence>
<comment type="caution">
    <text evidence="1">The sequence shown here is derived from an EMBL/GenBank/DDBJ whole genome shotgun (WGS) entry which is preliminary data.</text>
</comment>
<name>A0A1V3WKG6_MYCKA</name>
<dbReference type="AlphaFoldDB" id="A0A1V3WKG6"/>
<evidence type="ECO:0000313" key="2">
    <source>
        <dbReference type="EMBL" id="OOK77637.1"/>
    </source>
</evidence>
<proteinExistence type="predicted"/>
<reference evidence="3 4" key="1">
    <citation type="submission" date="2017-02" db="EMBL/GenBank/DDBJ databases">
        <title>Complete genome sequences of Mycobacterium kansasii strains isolated from rhesus macaques.</title>
        <authorList>
            <person name="Panda A."/>
            <person name="Nagaraj S."/>
            <person name="Zhao X."/>
            <person name="Tettelin H."/>
            <person name="Detolla L.J."/>
        </authorList>
    </citation>
    <scope>NUCLEOTIDE SEQUENCE [LARGE SCALE GENOMIC DNA]</scope>
    <source>
        <strain evidence="2 3">11-3469</strain>
        <strain evidence="1 4">11-3813</strain>
    </source>
</reference>
<accession>A0A1V3WKG6</accession>
<organism evidence="1 4">
    <name type="scientific">Mycobacterium kansasii</name>
    <dbReference type="NCBI Taxonomy" id="1768"/>
    <lineage>
        <taxon>Bacteria</taxon>
        <taxon>Bacillati</taxon>
        <taxon>Actinomycetota</taxon>
        <taxon>Actinomycetes</taxon>
        <taxon>Mycobacteriales</taxon>
        <taxon>Mycobacteriaceae</taxon>
        <taxon>Mycobacterium</taxon>
    </lineage>
</organism>
<protein>
    <submittedName>
        <fullName evidence="1">Putative plasmid replication initiator protein</fullName>
    </submittedName>
</protein>
<evidence type="ECO:0000313" key="1">
    <source>
        <dbReference type="EMBL" id="OOK67469.1"/>
    </source>
</evidence>
<dbReference type="InterPro" id="IPR046828">
    <property type="entry name" value="RepSA"/>
</dbReference>
<dbReference type="Pfam" id="PF20199">
    <property type="entry name" value="RepSA"/>
    <property type="match status" value="1"/>
</dbReference>